<protein>
    <submittedName>
        <fullName evidence="2">Uncharacterized protein</fullName>
    </submittedName>
</protein>
<name>M7Z5T0_TRIUA</name>
<dbReference type="AlphaFoldDB" id="M7Z5T0"/>
<sequence length="287" mass="30799">MAQSRGHQARAHGGDREGAALKRRRMSPNASARVGDEQIAQAPTSESLQRRGSQNAGHVDHGDAGGLHAAAPGAGHPNPHKPDCCLERRRPGDSSAAVVRIGGAEWVVRRRSVRSAAAGGESPGDTVHRSAPQVEHVHNGDGLHAERRRFRPQRVVPGACIGPRAAPDFEVGEPAAYECYLQRRRPGDSSRAVFRAAGVEWVLRRRPCIRAAAAGDSPVLLPQANHYDPSVNDLVRNAQCTPHANLAQLIRSLNCLPSMASGPNCPIPGVLISSWHWTGPMKVPLRY</sequence>
<evidence type="ECO:0000313" key="2">
    <source>
        <dbReference type="EMBL" id="EMS58493.1"/>
    </source>
</evidence>
<feature type="compositionally biased region" description="Basic and acidic residues" evidence="1">
    <location>
        <begin position="80"/>
        <end position="92"/>
    </location>
</feature>
<evidence type="ECO:0000256" key="1">
    <source>
        <dbReference type="SAM" id="MobiDB-lite"/>
    </source>
</evidence>
<proteinExistence type="predicted"/>
<feature type="region of interest" description="Disordered" evidence="1">
    <location>
        <begin position="1"/>
        <end position="92"/>
    </location>
</feature>
<gene>
    <name evidence="2" type="ORF">TRIUR3_14948</name>
</gene>
<reference evidence="2" key="1">
    <citation type="journal article" date="2013" name="Nature">
        <title>Draft genome of the wheat A-genome progenitor Triticum urartu.</title>
        <authorList>
            <person name="Ling H.Q."/>
            <person name="Zhao S."/>
            <person name="Liu D."/>
            <person name="Wang J."/>
            <person name="Sun H."/>
            <person name="Zhang C."/>
            <person name="Fan H."/>
            <person name="Li D."/>
            <person name="Dong L."/>
            <person name="Tao Y."/>
            <person name="Gao C."/>
            <person name="Wu H."/>
            <person name="Li Y."/>
            <person name="Cui Y."/>
            <person name="Guo X."/>
            <person name="Zheng S."/>
            <person name="Wang B."/>
            <person name="Yu K."/>
            <person name="Liang Q."/>
            <person name="Yang W."/>
            <person name="Lou X."/>
            <person name="Chen J."/>
            <person name="Feng M."/>
            <person name="Jian J."/>
            <person name="Zhang X."/>
            <person name="Luo G."/>
            <person name="Jiang Y."/>
            <person name="Liu J."/>
            <person name="Wang Z."/>
            <person name="Sha Y."/>
            <person name="Zhang B."/>
            <person name="Wu H."/>
            <person name="Tang D."/>
            <person name="Shen Q."/>
            <person name="Xue P."/>
            <person name="Zou S."/>
            <person name="Wang X."/>
            <person name="Liu X."/>
            <person name="Wang F."/>
            <person name="Yang Y."/>
            <person name="An X."/>
            <person name="Dong Z."/>
            <person name="Zhang K."/>
            <person name="Zhang X."/>
            <person name="Luo M.C."/>
            <person name="Dvorak J."/>
            <person name="Tong Y."/>
            <person name="Wang J."/>
            <person name="Yang H."/>
            <person name="Li Z."/>
            <person name="Wang D."/>
            <person name="Zhang A."/>
            <person name="Wang J."/>
        </authorList>
    </citation>
    <scope>NUCLEOTIDE SEQUENCE</scope>
</reference>
<feature type="compositionally biased region" description="Low complexity" evidence="1">
    <location>
        <begin position="66"/>
        <end position="77"/>
    </location>
</feature>
<organism evidence="2">
    <name type="scientific">Triticum urartu</name>
    <name type="common">Red wild einkorn</name>
    <name type="synonym">Crithodium urartu</name>
    <dbReference type="NCBI Taxonomy" id="4572"/>
    <lineage>
        <taxon>Eukaryota</taxon>
        <taxon>Viridiplantae</taxon>
        <taxon>Streptophyta</taxon>
        <taxon>Embryophyta</taxon>
        <taxon>Tracheophyta</taxon>
        <taxon>Spermatophyta</taxon>
        <taxon>Magnoliopsida</taxon>
        <taxon>Liliopsida</taxon>
        <taxon>Poales</taxon>
        <taxon>Poaceae</taxon>
        <taxon>BOP clade</taxon>
        <taxon>Pooideae</taxon>
        <taxon>Triticodae</taxon>
        <taxon>Triticeae</taxon>
        <taxon>Triticinae</taxon>
        <taxon>Triticum</taxon>
    </lineage>
</organism>
<feature type="compositionally biased region" description="Polar residues" evidence="1">
    <location>
        <begin position="41"/>
        <end position="54"/>
    </location>
</feature>
<accession>M7Z5T0</accession>
<dbReference type="EMBL" id="KD131720">
    <property type="protein sequence ID" value="EMS58493.1"/>
    <property type="molecule type" value="Genomic_DNA"/>
</dbReference>